<feature type="transmembrane region" description="Helical" evidence="2">
    <location>
        <begin position="263"/>
        <end position="284"/>
    </location>
</feature>
<feature type="compositionally biased region" description="Polar residues" evidence="1">
    <location>
        <begin position="342"/>
        <end position="364"/>
    </location>
</feature>
<accession>A0A9P6ETV7</accession>
<evidence type="ECO:0000313" key="4">
    <source>
        <dbReference type="Proteomes" id="UP000807306"/>
    </source>
</evidence>
<keyword evidence="2" id="KW-1133">Transmembrane helix</keyword>
<feature type="transmembrane region" description="Helical" evidence="2">
    <location>
        <begin position="105"/>
        <end position="127"/>
    </location>
</feature>
<keyword evidence="4" id="KW-1185">Reference proteome</keyword>
<keyword evidence="2" id="KW-0472">Membrane</keyword>
<evidence type="ECO:0008006" key="5">
    <source>
        <dbReference type="Google" id="ProtNLM"/>
    </source>
</evidence>
<feature type="region of interest" description="Disordered" evidence="1">
    <location>
        <begin position="342"/>
        <end position="373"/>
    </location>
</feature>
<feature type="transmembrane region" description="Helical" evidence="2">
    <location>
        <begin position="73"/>
        <end position="93"/>
    </location>
</feature>
<feature type="compositionally biased region" description="Low complexity" evidence="1">
    <location>
        <begin position="1"/>
        <end position="19"/>
    </location>
</feature>
<reference evidence="3" key="1">
    <citation type="submission" date="2020-11" db="EMBL/GenBank/DDBJ databases">
        <authorList>
            <consortium name="DOE Joint Genome Institute"/>
            <person name="Ahrendt S."/>
            <person name="Riley R."/>
            <person name="Andreopoulos W."/>
            <person name="Labutti K."/>
            <person name="Pangilinan J."/>
            <person name="Ruiz-Duenas F.J."/>
            <person name="Barrasa J.M."/>
            <person name="Sanchez-Garcia M."/>
            <person name="Camarero S."/>
            <person name="Miyauchi S."/>
            <person name="Serrano A."/>
            <person name="Linde D."/>
            <person name="Babiker R."/>
            <person name="Drula E."/>
            <person name="Ayuso-Fernandez I."/>
            <person name="Pacheco R."/>
            <person name="Padilla G."/>
            <person name="Ferreira P."/>
            <person name="Barriuso J."/>
            <person name="Kellner H."/>
            <person name="Castanera R."/>
            <person name="Alfaro M."/>
            <person name="Ramirez L."/>
            <person name="Pisabarro A.G."/>
            <person name="Kuo A."/>
            <person name="Tritt A."/>
            <person name="Lipzen A."/>
            <person name="He G."/>
            <person name="Yan M."/>
            <person name="Ng V."/>
            <person name="Cullen D."/>
            <person name="Martin F."/>
            <person name="Rosso M.-N."/>
            <person name="Henrissat B."/>
            <person name="Hibbett D."/>
            <person name="Martinez A.T."/>
            <person name="Grigoriev I.V."/>
        </authorList>
    </citation>
    <scope>NUCLEOTIDE SEQUENCE</scope>
    <source>
        <strain evidence="3">CBS 506.95</strain>
    </source>
</reference>
<feature type="transmembrane region" description="Helical" evidence="2">
    <location>
        <begin position="139"/>
        <end position="164"/>
    </location>
</feature>
<name>A0A9P6ETV7_9AGAR</name>
<comment type="caution">
    <text evidence="3">The sequence shown here is derived from an EMBL/GenBank/DDBJ whole genome shotgun (WGS) entry which is preliminary data.</text>
</comment>
<feature type="region of interest" description="Disordered" evidence="1">
    <location>
        <begin position="1"/>
        <end position="23"/>
    </location>
</feature>
<sequence length="373" mass="41047">MHSTPTSPGSPSSTIVSMSDTAHPPSQSLDKNLLHLMKIWSACVIGPETLITVVCIFRLRLRSRTNGLWWDDYLAFVASVVVIPFFATTWLILIVQEMPHPMQTAFFWIHLAIQIAVICLARISLALSMARILPPASRIFRVTIAFSWIYALCALGSFLQFFAFPEYMETAGEQLPSYSRNRKTYNVIILPYTTDFASDIFLVSLALSQFWHVKLRSRGARILVLTGFCASLLVSPVSFVVGLLCIIPAGLTASGVINRTMCTHISVCSALLACNFLVVTSYVYQLVHKEDEELISELTALSRKPTKCATSTGRTIDSGALNDSHSSEVHSDPFVLTDVESDWSTSQLRTGSSKEGSVTCNQTPPSEPEKGAV</sequence>
<dbReference type="EMBL" id="MU157825">
    <property type="protein sequence ID" value="KAF9534944.1"/>
    <property type="molecule type" value="Genomic_DNA"/>
</dbReference>
<proteinExistence type="predicted"/>
<feature type="transmembrane region" description="Helical" evidence="2">
    <location>
        <begin position="184"/>
        <end position="210"/>
    </location>
</feature>
<feature type="region of interest" description="Disordered" evidence="1">
    <location>
        <begin position="308"/>
        <end position="329"/>
    </location>
</feature>
<dbReference type="AlphaFoldDB" id="A0A9P6ETV7"/>
<feature type="transmembrane region" description="Helical" evidence="2">
    <location>
        <begin position="222"/>
        <end position="251"/>
    </location>
</feature>
<evidence type="ECO:0000313" key="3">
    <source>
        <dbReference type="EMBL" id="KAF9534944.1"/>
    </source>
</evidence>
<evidence type="ECO:0000256" key="2">
    <source>
        <dbReference type="SAM" id="Phobius"/>
    </source>
</evidence>
<dbReference type="OrthoDB" id="3229610at2759"/>
<dbReference type="Proteomes" id="UP000807306">
    <property type="component" value="Unassembled WGS sequence"/>
</dbReference>
<feature type="transmembrane region" description="Helical" evidence="2">
    <location>
        <begin position="39"/>
        <end position="61"/>
    </location>
</feature>
<protein>
    <recommendedName>
        <fullName evidence="5">Integral membrane protein</fullName>
    </recommendedName>
</protein>
<keyword evidence="2" id="KW-0812">Transmembrane</keyword>
<organism evidence="3 4">
    <name type="scientific">Crepidotus variabilis</name>
    <dbReference type="NCBI Taxonomy" id="179855"/>
    <lineage>
        <taxon>Eukaryota</taxon>
        <taxon>Fungi</taxon>
        <taxon>Dikarya</taxon>
        <taxon>Basidiomycota</taxon>
        <taxon>Agaricomycotina</taxon>
        <taxon>Agaricomycetes</taxon>
        <taxon>Agaricomycetidae</taxon>
        <taxon>Agaricales</taxon>
        <taxon>Agaricineae</taxon>
        <taxon>Crepidotaceae</taxon>
        <taxon>Crepidotus</taxon>
    </lineage>
</organism>
<gene>
    <name evidence="3" type="ORF">CPB83DRAFT_888889</name>
</gene>
<evidence type="ECO:0000256" key="1">
    <source>
        <dbReference type="SAM" id="MobiDB-lite"/>
    </source>
</evidence>